<dbReference type="Proteomes" id="UP001157502">
    <property type="component" value="Chromosome 27"/>
</dbReference>
<gene>
    <name evidence="1" type="ORF">DPEC_G00295490</name>
</gene>
<proteinExistence type="predicted"/>
<evidence type="ECO:0000313" key="2">
    <source>
        <dbReference type="Proteomes" id="UP001157502"/>
    </source>
</evidence>
<sequence length="117" mass="12609">MISDLDGYLNVWVRVKGIASVDNLVWSLKGNQSSDWKQASVNYSPSGAFQVMFEAIRGSGYEGDIAIDDVSVTKGKCKQDNSVSNTVLIGGAPGRRPLPLDSLASIILCSCLPLLYR</sequence>
<accession>A0ACC2FIU1</accession>
<keyword evidence="2" id="KW-1185">Reference proteome</keyword>
<organism evidence="1 2">
    <name type="scientific">Dallia pectoralis</name>
    <name type="common">Alaska blackfish</name>
    <dbReference type="NCBI Taxonomy" id="75939"/>
    <lineage>
        <taxon>Eukaryota</taxon>
        <taxon>Metazoa</taxon>
        <taxon>Chordata</taxon>
        <taxon>Craniata</taxon>
        <taxon>Vertebrata</taxon>
        <taxon>Euteleostomi</taxon>
        <taxon>Actinopterygii</taxon>
        <taxon>Neopterygii</taxon>
        <taxon>Teleostei</taxon>
        <taxon>Protacanthopterygii</taxon>
        <taxon>Esociformes</taxon>
        <taxon>Umbridae</taxon>
        <taxon>Dallia</taxon>
    </lineage>
</organism>
<reference evidence="1" key="1">
    <citation type="submission" date="2021-05" db="EMBL/GenBank/DDBJ databases">
        <authorList>
            <person name="Pan Q."/>
            <person name="Jouanno E."/>
            <person name="Zahm M."/>
            <person name="Klopp C."/>
            <person name="Cabau C."/>
            <person name="Louis A."/>
            <person name="Berthelot C."/>
            <person name="Parey E."/>
            <person name="Roest Crollius H."/>
            <person name="Montfort J."/>
            <person name="Robinson-Rechavi M."/>
            <person name="Bouchez O."/>
            <person name="Lampietro C."/>
            <person name="Lopez Roques C."/>
            <person name="Donnadieu C."/>
            <person name="Postlethwait J."/>
            <person name="Bobe J."/>
            <person name="Dillon D."/>
            <person name="Chandos A."/>
            <person name="von Hippel F."/>
            <person name="Guiguen Y."/>
        </authorList>
    </citation>
    <scope>NUCLEOTIDE SEQUENCE</scope>
    <source>
        <strain evidence="1">YG-Jan2019</strain>
    </source>
</reference>
<name>A0ACC2FIU1_DALPE</name>
<protein>
    <submittedName>
        <fullName evidence="1">Uncharacterized protein</fullName>
    </submittedName>
</protein>
<evidence type="ECO:0000313" key="1">
    <source>
        <dbReference type="EMBL" id="KAJ7991261.1"/>
    </source>
</evidence>
<comment type="caution">
    <text evidence="1">The sequence shown here is derived from an EMBL/GenBank/DDBJ whole genome shotgun (WGS) entry which is preliminary data.</text>
</comment>
<dbReference type="EMBL" id="CM055754">
    <property type="protein sequence ID" value="KAJ7991261.1"/>
    <property type="molecule type" value="Genomic_DNA"/>
</dbReference>